<proteinExistence type="predicted"/>
<dbReference type="Proteomes" id="UP001220509">
    <property type="component" value="Chromosome"/>
</dbReference>
<evidence type="ECO:0008006" key="3">
    <source>
        <dbReference type="Google" id="ProtNLM"/>
    </source>
</evidence>
<evidence type="ECO:0000313" key="2">
    <source>
        <dbReference type="Proteomes" id="UP001220509"/>
    </source>
</evidence>
<dbReference type="InterPro" id="IPR017018">
    <property type="entry name" value="UCP033634"/>
</dbReference>
<dbReference type="RefSeq" id="WP_273615673.1">
    <property type="nucleotide sequence ID" value="NZ_CP117416.1"/>
</dbReference>
<dbReference type="Gene3D" id="3.40.50.1820">
    <property type="entry name" value="alpha/beta hydrolase"/>
    <property type="match status" value="1"/>
</dbReference>
<reference evidence="1 2" key="1">
    <citation type="submission" date="2023-02" db="EMBL/GenBank/DDBJ databases">
        <title>Genome sequence of Paenibacillus kyungheensis KACC 18744.</title>
        <authorList>
            <person name="Kim S."/>
            <person name="Heo J."/>
            <person name="Kwon S.-W."/>
        </authorList>
    </citation>
    <scope>NUCLEOTIDE SEQUENCE [LARGE SCALE GENOMIC DNA]</scope>
    <source>
        <strain evidence="1 2">KACC 18744</strain>
    </source>
</reference>
<dbReference type="PIRSF" id="PIRSF033634">
    <property type="entry name" value="UCP033634"/>
    <property type="match status" value="1"/>
</dbReference>
<dbReference type="KEGG" id="pka:PQ456_08155"/>
<keyword evidence="2" id="KW-1185">Reference proteome</keyword>
<name>A0AAX3M6F9_9BACL</name>
<dbReference type="InterPro" id="IPR029058">
    <property type="entry name" value="AB_hydrolase_fold"/>
</dbReference>
<gene>
    <name evidence="1" type="ORF">PQ456_08155</name>
</gene>
<dbReference type="EMBL" id="CP117416">
    <property type="protein sequence ID" value="WCT57466.1"/>
    <property type="molecule type" value="Genomic_DNA"/>
</dbReference>
<accession>A0AAX3M6F9</accession>
<dbReference type="SUPFAM" id="SSF53474">
    <property type="entry name" value="alpha/beta-Hydrolases"/>
    <property type="match status" value="1"/>
</dbReference>
<evidence type="ECO:0000313" key="1">
    <source>
        <dbReference type="EMBL" id="WCT57466.1"/>
    </source>
</evidence>
<organism evidence="1 2">
    <name type="scientific">Paenibacillus kyungheensis</name>
    <dbReference type="NCBI Taxonomy" id="1452732"/>
    <lineage>
        <taxon>Bacteria</taxon>
        <taxon>Bacillati</taxon>
        <taxon>Bacillota</taxon>
        <taxon>Bacilli</taxon>
        <taxon>Bacillales</taxon>
        <taxon>Paenibacillaceae</taxon>
        <taxon>Paenibacillus</taxon>
    </lineage>
</organism>
<dbReference type="AlphaFoldDB" id="A0AAX3M6F9"/>
<sequence>MLKKKMIETDSYWGTKCRHIHMTQGSSTLIILFPGKSYSCERSLLYYAAQSALEKGHDVLQLEYGYQAARTELESDQRDILIKECTDVIRQLSAFGYTNYISISKSLGTLIAGGVFEQYKSLPVRHIFLTPLDQTVPYIIQSQGLLIYGTNDPMFSHLSQDKINHLPYIDTVVFPDANHLLEAPSIDQSLQFLKQVVIHYNEFF</sequence>
<protein>
    <recommendedName>
        <fullName evidence="3">Alpha/beta hydrolase</fullName>
    </recommendedName>
</protein>